<accession>A0A212EYD0</accession>
<feature type="compositionally biased region" description="Acidic residues" evidence="1">
    <location>
        <begin position="14"/>
        <end position="25"/>
    </location>
</feature>
<feature type="non-terminal residue" evidence="2">
    <location>
        <position position="1"/>
    </location>
</feature>
<gene>
    <name evidence="2" type="ORF">KGM_212923B</name>
</gene>
<dbReference type="KEGG" id="dpl:KGM_212923B"/>
<dbReference type="AlphaFoldDB" id="A0A212EYD0"/>
<protein>
    <submittedName>
        <fullName evidence="2">Uncharacterized protein</fullName>
    </submittedName>
</protein>
<proteinExistence type="predicted"/>
<name>A0A212EYD0_DANPL</name>
<sequence>MEQEEQRHSSSESDNFENIDSEDITADGACPPGDARFIVGDEEVQDEGPSHEGRDSFPNAPPPNLKPKLTVAQQLALAEKRSKLRVLETVLLVVISEGLMRDVDWSDFFGSSLGAKRI</sequence>
<evidence type="ECO:0000313" key="2">
    <source>
        <dbReference type="EMBL" id="OWR46495.1"/>
    </source>
</evidence>
<feature type="region of interest" description="Disordered" evidence="1">
    <location>
        <begin position="1"/>
        <end position="66"/>
    </location>
</feature>
<dbReference type="InParanoid" id="A0A212EYD0"/>
<evidence type="ECO:0000256" key="1">
    <source>
        <dbReference type="SAM" id="MobiDB-lite"/>
    </source>
</evidence>
<reference evidence="2 3" key="1">
    <citation type="journal article" date="2011" name="Cell">
        <title>The monarch butterfly genome yields insights into long-distance migration.</title>
        <authorList>
            <person name="Zhan S."/>
            <person name="Merlin C."/>
            <person name="Boore J.L."/>
            <person name="Reppert S.M."/>
        </authorList>
    </citation>
    <scope>NUCLEOTIDE SEQUENCE [LARGE SCALE GENOMIC DNA]</scope>
    <source>
        <strain evidence="2">F-2</strain>
    </source>
</reference>
<feature type="compositionally biased region" description="Basic and acidic residues" evidence="1">
    <location>
        <begin position="1"/>
        <end position="11"/>
    </location>
</feature>
<comment type="caution">
    <text evidence="2">The sequence shown here is derived from an EMBL/GenBank/DDBJ whole genome shotgun (WGS) entry which is preliminary data.</text>
</comment>
<dbReference type="EMBL" id="AGBW02011553">
    <property type="protein sequence ID" value="OWR46495.1"/>
    <property type="molecule type" value="Genomic_DNA"/>
</dbReference>
<organism evidence="2 3">
    <name type="scientific">Danaus plexippus plexippus</name>
    <dbReference type="NCBI Taxonomy" id="278856"/>
    <lineage>
        <taxon>Eukaryota</taxon>
        <taxon>Metazoa</taxon>
        <taxon>Ecdysozoa</taxon>
        <taxon>Arthropoda</taxon>
        <taxon>Hexapoda</taxon>
        <taxon>Insecta</taxon>
        <taxon>Pterygota</taxon>
        <taxon>Neoptera</taxon>
        <taxon>Endopterygota</taxon>
        <taxon>Lepidoptera</taxon>
        <taxon>Glossata</taxon>
        <taxon>Ditrysia</taxon>
        <taxon>Papilionoidea</taxon>
        <taxon>Nymphalidae</taxon>
        <taxon>Danainae</taxon>
        <taxon>Danaini</taxon>
        <taxon>Danaina</taxon>
        <taxon>Danaus</taxon>
        <taxon>Danaus</taxon>
    </lineage>
</organism>
<dbReference type="Proteomes" id="UP000007151">
    <property type="component" value="Unassembled WGS sequence"/>
</dbReference>
<evidence type="ECO:0000313" key="3">
    <source>
        <dbReference type="Proteomes" id="UP000007151"/>
    </source>
</evidence>
<keyword evidence="3" id="KW-1185">Reference proteome</keyword>